<gene>
    <name evidence="8" type="ORF">BJX67DRAFT_365747</name>
</gene>
<dbReference type="InterPro" id="IPR013154">
    <property type="entry name" value="ADH-like_N"/>
</dbReference>
<reference evidence="8 9" key="1">
    <citation type="submission" date="2024-07" db="EMBL/GenBank/DDBJ databases">
        <title>Section-level genome sequencing and comparative genomics of Aspergillus sections Usti and Cavernicolus.</title>
        <authorList>
            <consortium name="Lawrence Berkeley National Laboratory"/>
            <person name="Nybo J.L."/>
            <person name="Vesth T.C."/>
            <person name="Theobald S."/>
            <person name="Frisvad J.C."/>
            <person name="Larsen T.O."/>
            <person name="Kjaerboelling I."/>
            <person name="Rothschild-Mancinelli K."/>
            <person name="Lyhne E.K."/>
            <person name="Kogle M.E."/>
            <person name="Barry K."/>
            <person name="Clum A."/>
            <person name="Na H."/>
            <person name="Ledsgaard L."/>
            <person name="Lin J."/>
            <person name="Lipzen A."/>
            <person name="Kuo A."/>
            <person name="Riley R."/>
            <person name="Mondo S."/>
            <person name="Labutti K."/>
            <person name="Haridas S."/>
            <person name="Pangalinan J."/>
            <person name="Salamov A.A."/>
            <person name="Simmons B.A."/>
            <person name="Magnuson J.K."/>
            <person name="Chen J."/>
            <person name="Drula E."/>
            <person name="Henrissat B."/>
            <person name="Wiebenga A."/>
            <person name="Lubbers R.J."/>
            <person name="Gomes A.C."/>
            <person name="Macurrencykelacurrency M.R."/>
            <person name="Stajich J."/>
            <person name="Grigoriev I.V."/>
            <person name="Mortensen U.H."/>
            <person name="De Vries R.P."/>
            <person name="Baker S.E."/>
            <person name="Andersen M.R."/>
        </authorList>
    </citation>
    <scope>NUCLEOTIDE SEQUENCE [LARGE SCALE GENOMIC DNA]</scope>
    <source>
        <strain evidence="8 9">CBS 449.75</strain>
    </source>
</reference>
<keyword evidence="9" id="KW-1185">Reference proteome</keyword>
<dbReference type="InterPro" id="IPR020843">
    <property type="entry name" value="ER"/>
</dbReference>
<evidence type="ECO:0000313" key="8">
    <source>
        <dbReference type="EMBL" id="KAL2862772.1"/>
    </source>
</evidence>
<keyword evidence="5" id="KW-0560">Oxidoreductase</keyword>
<evidence type="ECO:0000256" key="1">
    <source>
        <dbReference type="ARBA" id="ARBA00001947"/>
    </source>
</evidence>
<proteinExistence type="inferred from homology"/>
<comment type="caution">
    <text evidence="8">The sequence shown here is derived from an EMBL/GenBank/DDBJ whole genome shotgun (WGS) entry which is preliminary data.</text>
</comment>
<keyword evidence="4 6" id="KW-0862">Zinc</keyword>
<evidence type="ECO:0000256" key="4">
    <source>
        <dbReference type="ARBA" id="ARBA00022833"/>
    </source>
</evidence>
<dbReference type="EMBL" id="JBFXLQ010000062">
    <property type="protein sequence ID" value="KAL2862772.1"/>
    <property type="molecule type" value="Genomic_DNA"/>
</dbReference>
<dbReference type="Pfam" id="PF00107">
    <property type="entry name" value="ADH_zinc_N"/>
    <property type="match status" value="1"/>
</dbReference>
<sequence>MRAVRFHGRGDIRVDQIEEPVCEEGQVKIRPAFVGICGSDLHEYLAGPIVIPTKPHALTGGRLPVTLGHEFSGTVEEVGQGVSGLKVGDRVAVRPNLSDGTCSSCAFGRPNCCRNLGFIGFSSDSGGLSDHVTIPARHAIRLPDGFPLDLGAVVEPLTVAWHAVDRSPVENSQTAMVVGGGPIGLAVVQVLKARGVKHIVVAEVSDRRREYARALGATHVFNPLTDDVVANVRTLTEDAGADISFECSGVQAGFDTAMKGIRVRGTTTIVSLWEKKPVIDAFDVVSYEKHVIGAAICEDGDFEAVIEAIASGKIDPRPMITSKIRMEEVEEKGFKALANEKDRQVKILIDIEA</sequence>
<keyword evidence="3 6" id="KW-0479">Metal-binding</keyword>
<dbReference type="RefSeq" id="XP_070881751.1">
    <property type="nucleotide sequence ID" value="XM_071030292.1"/>
</dbReference>
<dbReference type="SUPFAM" id="SSF50129">
    <property type="entry name" value="GroES-like"/>
    <property type="match status" value="1"/>
</dbReference>
<evidence type="ECO:0000256" key="3">
    <source>
        <dbReference type="ARBA" id="ARBA00022723"/>
    </source>
</evidence>
<evidence type="ECO:0000313" key="9">
    <source>
        <dbReference type="Proteomes" id="UP001610432"/>
    </source>
</evidence>
<dbReference type="PANTHER" id="PTHR43161">
    <property type="entry name" value="SORBITOL DEHYDROGENASE"/>
    <property type="match status" value="1"/>
</dbReference>
<dbReference type="Pfam" id="PF08240">
    <property type="entry name" value="ADH_N"/>
    <property type="match status" value="1"/>
</dbReference>
<protein>
    <submittedName>
        <fullName evidence="8">Chaperonin 10-like protein</fullName>
    </submittedName>
</protein>
<organism evidence="8 9">
    <name type="scientific">Aspergillus lucknowensis</name>
    <dbReference type="NCBI Taxonomy" id="176173"/>
    <lineage>
        <taxon>Eukaryota</taxon>
        <taxon>Fungi</taxon>
        <taxon>Dikarya</taxon>
        <taxon>Ascomycota</taxon>
        <taxon>Pezizomycotina</taxon>
        <taxon>Eurotiomycetes</taxon>
        <taxon>Eurotiomycetidae</taxon>
        <taxon>Eurotiales</taxon>
        <taxon>Aspergillaceae</taxon>
        <taxon>Aspergillus</taxon>
        <taxon>Aspergillus subgen. Nidulantes</taxon>
    </lineage>
</organism>
<dbReference type="SUPFAM" id="SSF51735">
    <property type="entry name" value="NAD(P)-binding Rossmann-fold domains"/>
    <property type="match status" value="1"/>
</dbReference>
<dbReference type="InterPro" id="IPR036291">
    <property type="entry name" value="NAD(P)-bd_dom_sf"/>
</dbReference>
<evidence type="ECO:0000256" key="5">
    <source>
        <dbReference type="ARBA" id="ARBA00023002"/>
    </source>
</evidence>
<comment type="similarity">
    <text evidence="2 6">Belongs to the zinc-containing alcohol dehydrogenase family.</text>
</comment>
<dbReference type="Gene3D" id="3.90.180.10">
    <property type="entry name" value="Medium-chain alcohol dehydrogenases, catalytic domain"/>
    <property type="match status" value="1"/>
</dbReference>
<evidence type="ECO:0000259" key="7">
    <source>
        <dbReference type="SMART" id="SM00829"/>
    </source>
</evidence>
<dbReference type="PANTHER" id="PTHR43161:SF23">
    <property type="entry name" value="(R,R)-BUTANEDIOL DEHYDROGENASE-RELATED"/>
    <property type="match status" value="1"/>
</dbReference>
<dbReference type="InterPro" id="IPR011032">
    <property type="entry name" value="GroES-like_sf"/>
</dbReference>
<dbReference type="Proteomes" id="UP001610432">
    <property type="component" value="Unassembled WGS sequence"/>
</dbReference>
<accession>A0ABR4LEH0</accession>
<dbReference type="GeneID" id="98145364"/>
<dbReference type="InterPro" id="IPR002328">
    <property type="entry name" value="ADH_Zn_CS"/>
</dbReference>
<comment type="cofactor">
    <cofactor evidence="1 6">
        <name>Zn(2+)</name>
        <dbReference type="ChEBI" id="CHEBI:29105"/>
    </cofactor>
</comment>
<dbReference type="CDD" id="cd08233">
    <property type="entry name" value="butanediol_DH_like"/>
    <property type="match status" value="1"/>
</dbReference>
<evidence type="ECO:0000256" key="2">
    <source>
        <dbReference type="ARBA" id="ARBA00008072"/>
    </source>
</evidence>
<evidence type="ECO:0000256" key="6">
    <source>
        <dbReference type="RuleBase" id="RU361277"/>
    </source>
</evidence>
<dbReference type="InterPro" id="IPR013149">
    <property type="entry name" value="ADH-like_C"/>
</dbReference>
<dbReference type="SMART" id="SM00829">
    <property type="entry name" value="PKS_ER"/>
    <property type="match status" value="1"/>
</dbReference>
<name>A0ABR4LEH0_9EURO</name>
<dbReference type="PROSITE" id="PS00059">
    <property type="entry name" value="ADH_ZINC"/>
    <property type="match status" value="1"/>
</dbReference>
<feature type="domain" description="Enoyl reductase (ER)" evidence="7">
    <location>
        <begin position="8"/>
        <end position="349"/>
    </location>
</feature>
<dbReference type="Gene3D" id="3.40.50.720">
    <property type="entry name" value="NAD(P)-binding Rossmann-like Domain"/>
    <property type="match status" value="1"/>
</dbReference>